<organism evidence="2 3">
    <name type="scientific">Clostridium hominis</name>
    <dbReference type="NCBI Taxonomy" id="2763036"/>
    <lineage>
        <taxon>Bacteria</taxon>
        <taxon>Bacillati</taxon>
        <taxon>Bacillota</taxon>
        <taxon>Clostridia</taxon>
        <taxon>Eubacteriales</taxon>
        <taxon>Clostridiaceae</taxon>
        <taxon>Clostridium</taxon>
    </lineage>
</organism>
<evidence type="ECO:0008006" key="4">
    <source>
        <dbReference type="Google" id="ProtNLM"/>
    </source>
</evidence>
<evidence type="ECO:0000313" key="3">
    <source>
        <dbReference type="Proteomes" id="UP000596929"/>
    </source>
</evidence>
<keyword evidence="1" id="KW-1133">Transmembrane helix</keyword>
<feature type="transmembrane region" description="Helical" evidence="1">
    <location>
        <begin position="105"/>
        <end position="126"/>
    </location>
</feature>
<keyword evidence="3" id="KW-1185">Reference proteome</keyword>
<proteinExistence type="predicted"/>
<evidence type="ECO:0000313" key="2">
    <source>
        <dbReference type="EMBL" id="MBC5630587.1"/>
    </source>
</evidence>
<reference evidence="2 3" key="1">
    <citation type="submission" date="2020-08" db="EMBL/GenBank/DDBJ databases">
        <title>Genome public.</title>
        <authorList>
            <person name="Liu C."/>
            <person name="Sun Q."/>
        </authorList>
    </citation>
    <scope>NUCLEOTIDE SEQUENCE [LARGE SCALE GENOMIC DNA]</scope>
    <source>
        <strain evidence="2 3">NSJ-6</strain>
    </source>
</reference>
<name>A0ABR7DGN7_9CLOT</name>
<dbReference type="Proteomes" id="UP000596929">
    <property type="component" value="Unassembled WGS sequence"/>
</dbReference>
<keyword evidence="1" id="KW-0472">Membrane</keyword>
<feature type="transmembrane region" description="Helical" evidence="1">
    <location>
        <begin position="14"/>
        <end position="36"/>
    </location>
</feature>
<gene>
    <name evidence="2" type="ORF">H8S20_17150</name>
</gene>
<accession>A0ABR7DGN7</accession>
<dbReference type="RefSeq" id="WP_186860868.1">
    <property type="nucleotide sequence ID" value="NZ_JACOOO010000041.1"/>
</dbReference>
<comment type="caution">
    <text evidence="2">The sequence shown here is derived from an EMBL/GenBank/DDBJ whole genome shotgun (WGS) entry which is preliminary data.</text>
</comment>
<feature type="transmembrane region" description="Helical" evidence="1">
    <location>
        <begin position="42"/>
        <end position="63"/>
    </location>
</feature>
<dbReference type="EMBL" id="JACOOO010000041">
    <property type="protein sequence ID" value="MBC5630587.1"/>
    <property type="molecule type" value="Genomic_DNA"/>
</dbReference>
<protein>
    <recommendedName>
        <fullName evidence="4">DUF3021 domain-containing protein</fullName>
    </recommendedName>
</protein>
<feature type="transmembrane region" description="Helical" evidence="1">
    <location>
        <begin position="75"/>
        <end position="93"/>
    </location>
</feature>
<sequence length="152" mass="17631">MRTLFINSYEIKKLCCLFFAGEVIMYALIGSFMGINSISFSLIWQMVAISIILTILQYVLYTFNFMSNVKMGIKVLIHYLLLIVLGYGFAKSFNWFDLNNKNNIFIYLTIFTVCFIITAGAIGIYTKLTGERFNEKLKVYKELKKNEEMEGK</sequence>
<keyword evidence="1" id="KW-0812">Transmembrane</keyword>
<evidence type="ECO:0000256" key="1">
    <source>
        <dbReference type="SAM" id="Phobius"/>
    </source>
</evidence>